<dbReference type="GO" id="GO:0005886">
    <property type="term" value="C:plasma membrane"/>
    <property type="evidence" value="ECO:0007669"/>
    <property type="project" value="UniProtKB-SubCell"/>
</dbReference>
<comment type="function">
    <text evidence="1">Involved in a late step of protoheme IX synthesis.</text>
</comment>
<comment type="pathway">
    <text evidence="3">Porphyrin-containing compound metabolism; protoheme biosynthesis.</text>
</comment>
<evidence type="ECO:0000256" key="3">
    <source>
        <dbReference type="ARBA" id="ARBA00004744"/>
    </source>
</evidence>
<evidence type="ECO:0000256" key="6">
    <source>
        <dbReference type="ARBA" id="ARBA00022692"/>
    </source>
</evidence>
<accession>A0AAW3ZSI0</accession>
<keyword evidence="7 10" id="KW-1133">Transmembrane helix</keyword>
<reference evidence="12 13" key="1">
    <citation type="submission" date="2020-09" db="EMBL/GenBank/DDBJ databases">
        <title>Pseudoxanthomonas sp. CAU 1598 isolated from sand of Yaerae Beach.</title>
        <authorList>
            <person name="Kim W."/>
        </authorList>
    </citation>
    <scope>NUCLEOTIDE SEQUENCE [LARGE SCALE GENOMIC DNA]</scope>
    <source>
        <strain evidence="12 13">CAU 1598</strain>
    </source>
</reference>
<sequence length="423" mass="47282">MRTFWSLLALVALSVLGAFGWHWLSVDPGYVLITLHGWALETSLAVALALAVLALALLYVLIKLLRYPFRRWRRRRQRKARERVLEGIQASIEGRWERADRAFAKAAREREHAPTALLLAAQNAHAAGANESALRYLDKARRAGAESGFVIVECQRLLGEGRAEEALALLDSSTAAGSPRALELRVFALIGVGRADDAQLVLPSLRKSQLREGESLIELEREVSMAIISQADSGEQALLRWQALPKAQRRDPAIAVALARRGIALAQSQSMADPIEDLLDKQWNEELAGLYGFLQAREPRKAIKRAERWLEAHPLSHGLLLSLGELCRREQLWGKSQDFLNRARDHESIALWECFAALWIDRGDHARAQQALQNALRLSRGESSQPVRALLPAAQEAVVLEQRGSMGMPLLPKEPTSREFRWD</sequence>
<dbReference type="GO" id="GO:0042168">
    <property type="term" value="P:heme metabolic process"/>
    <property type="evidence" value="ECO:0007669"/>
    <property type="project" value="InterPro"/>
</dbReference>
<dbReference type="EMBL" id="JACYTR010000076">
    <property type="protein sequence ID" value="MBD8527994.1"/>
    <property type="molecule type" value="Genomic_DNA"/>
</dbReference>
<dbReference type="Gene3D" id="1.25.40.10">
    <property type="entry name" value="Tetratricopeptide repeat domain"/>
    <property type="match status" value="1"/>
</dbReference>
<dbReference type="InterPro" id="IPR005254">
    <property type="entry name" value="Heme_biosyn_assoc_TPR_pro"/>
</dbReference>
<protein>
    <recommendedName>
        <fullName evidence="11">HemY N-terminal domain-containing protein</fullName>
    </recommendedName>
</protein>
<dbReference type="GO" id="GO:0006779">
    <property type="term" value="P:porphyrin-containing compound biosynthetic process"/>
    <property type="evidence" value="ECO:0007669"/>
    <property type="project" value="UniProtKB-KW"/>
</dbReference>
<dbReference type="InterPro" id="IPR010817">
    <property type="entry name" value="HemY_N"/>
</dbReference>
<name>A0AAW3ZSI0_9GAMM</name>
<evidence type="ECO:0000256" key="5">
    <source>
        <dbReference type="ARBA" id="ARBA00022519"/>
    </source>
</evidence>
<evidence type="ECO:0000256" key="10">
    <source>
        <dbReference type="SAM" id="Phobius"/>
    </source>
</evidence>
<evidence type="ECO:0000256" key="8">
    <source>
        <dbReference type="ARBA" id="ARBA00023136"/>
    </source>
</evidence>
<dbReference type="NCBIfam" id="TIGR00540">
    <property type="entry name" value="TPR_hemY_coli"/>
    <property type="match status" value="1"/>
</dbReference>
<dbReference type="InterPro" id="IPR011990">
    <property type="entry name" value="TPR-like_helical_dom_sf"/>
</dbReference>
<keyword evidence="8 10" id="KW-0472">Membrane</keyword>
<evidence type="ECO:0000313" key="12">
    <source>
        <dbReference type="EMBL" id="MBD8527994.1"/>
    </source>
</evidence>
<keyword evidence="6 10" id="KW-0812">Transmembrane</keyword>
<comment type="caution">
    <text evidence="12">The sequence shown here is derived from an EMBL/GenBank/DDBJ whole genome shotgun (WGS) entry which is preliminary data.</text>
</comment>
<gene>
    <name evidence="12" type="ORF">IFO71_19780</name>
</gene>
<evidence type="ECO:0000256" key="7">
    <source>
        <dbReference type="ARBA" id="ARBA00022989"/>
    </source>
</evidence>
<dbReference type="SUPFAM" id="SSF48452">
    <property type="entry name" value="TPR-like"/>
    <property type="match status" value="1"/>
</dbReference>
<dbReference type="AlphaFoldDB" id="A0AAW3ZSI0"/>
<comment type="subcellular location">
    <subcellularLocation>
        <location evidence="2">Cell inner membrane</location>
        <topology evidence="2">Multi-pass membrane protein</topology>
    </subcellularLocation>
</comment>
<evidence type="ECO:0000256" key="9">
    <source>
        <dbReference type="ARBA" id="ARBA00023244"/>
    </source>
</evidence>
<dbReference type="Proteomes" id="UP000613768">
    <property type="component" value="Unassembled WGS sequence"/>
</dbReference>
<keyword evidence="9" id="KW-0627">Porphyrin biosynthesis</keyword>
<organism evidence="12 13">
    <name type="scientific">Pseudomarimonas arenosa</name>
    <dbReference type="NCBI Taxonomy" id="2774145"/>
    <lineage>
        <taxon>Bacteria</taxon>
        <taxon>Pseudomonadati</taxon>
        <taxon>Pseudomonadota</taxon>
        <taxon>Gammaproteobacteria</taxon>
        <taxon>Lysobacterales</taxon>
        <taxon>Lysobacteraceae</taxon>
        <taxon>Pseudomarimonas</taxon>
    </lineage>
</organism>
<keyword evidence="5" id="KW-0997">Cell inner membrane</keyword>
<evidence type="ECO:0000256" key="4">
    <source>
        <dbReference type="ARBA" id="ARBA00022475"/>
    </source>
</evidence>
<keyword evidence="13" id="KW-1185">Reference proteome</keyword>
<proteinExistence type="predicted"/>
<dbReference type="Pfam" id="PF07219">
    <property type="entry name" value="HemY_N"/>
    <property type="match status" value="1"/>
</dbReference>
<evidence type="ECO:0000259" key="11">
    <source>
        <dbReference type="Pfam" id="PF07219"/>
    </source>
</evidence>
<feature type="transmembrane region" description="Helical" evidence="10">
    <location>
        <begin position="44"/>
        <end position="65"/>
    </location>
</feature>
<feature type="domain" description="HemY N-terminal" evidence="11">
    <location>
        <begin position="29"/>
        <end position="128"/>
    </location>
</feature>
<evidence type="ECO:0000313" key="13">
    <source>
        <dbReference type="Proteomes" id="UP000613768"/>
    </source>
</evidence>
<dbReference type="RefSeq" id="WP_192031416.1">
    <property type="nucleotide sequence ID" value="NZ_JACYTR010000076.1"/>
</dbReference>
<evidence type="ECO:0000256" key="2">
    <source>
        <dbReference type="ARBA" id="ARBA00004429"/>
    </source>
</evidence>
<keyword evidence="4" id="KW-1003">Cell membrane</keyword>
<evidence type="ECO:0000256" key="1">
    <source>
        <dbReference type="ARBA" id="ARBA00002962"/>
    </source>
</evidence>